<evidence type="ECO:0000313" key="3">
    <source>
        <dbReference type="EMBL" id="SNU86495.1"/>
    </source>
</evidence>
<dbReference type="Pfam" id="PF05257">
    <property type="entry name" value="CHAP"/>
    <property type="match status" value="1"/>
</dbReference>
<protein>
    <submittedName>
        <fullName evidence="3">Extracellular peptidoglycan hydrolase</fullName>
    </submittedName>
</protein>
<dbReference type="AlphaFoldDB" id="A0A239SM34"/>
<feature type="domain" description="Peptidase C51" evidence="2">
    <location>
        <begin position="260"/>
        <end position="387"/>
    </location>
</feature>
<dbReference type="SUPFAM" id="SSF54001">
    <property type="entry name" value="Cysteine proteinases"/>
    <property type="match status" value="1"/>
</dbReference>
<dbReference type="InterPro" id="IPR009148">
    <property type="entry name" value="PcsB-like"/>
</dbReference>
<evidence type="ECO:0000259" key="2">
    <source>
        <dbReference type="PROSITE" id="PS50911"/>
    </source>
</evidence>
<dbReference type="STRING" id="1123308.GCA_000380085_00583"/>
<dbReference type="EMBL" id="LT906439">
    <property type="protein sequence ID" value="SNU86495.1"/>
    <property type="molecule type" value="Genomic_DNA"/>
</dbReference>
<proteinExistence type="predicted"/>
<dbReference type="Proteomes" id="UP000215185">
    <property type="component" value="Chromosome 1"/>
</dbReference>
<feature type="compositionally biased region" description="Low complexity" evidence="1">
    <location>
        <begin position="163"/>
        <end position="172"/>
    </location>
</feature>
<dbReference type="OrthoDB" id="2409959at2"/>
<keyword evidence="4" id="KW-1185">Reference proteome</keyword>
<dbReference type="GO" id="GO:0016787">
    <property type="term" value="F:hydrolase activity"/>
    <property type="evidence" value="ECO:0007669"/>
    <property type="project" value="UniProtKB-KW"/>
</dbReference>
<dbReference type="KEGG" id="smen:SAMEA4412692_0254"/>
<sequence length="390" mass="39752">MKRAFSSLLFSTATLGGVIALGTQADQITDATTVTSKPTLQATETTKAVLSSEKIEKAQEEKVADKGDFKPAVVSLAQKTSVEKEVPTDQEVATVAYEDVQALRTGFSQAAPEVPEAKVDLPEAPKANDAVPAVESNPTLVASPASSPAYHVSSAPAAEASVAPVATTSPAPVEEKPAEPAPTVAETPIAPATPAESSTTPAEAPVTTTTPEVSATPATTETPVAPTPAPAVTEALVTPAPAPTEPVITETVAKPAVVAPAVESPVVTPLTSNTSVTNTYPIGQCTWGAKTLAPWAGNNWGNAGQWADSARAAGFTVGTTPAVGAVAVWPNDGGGYGHVAVVTSVESSTRIQVSEANYAGNQSISNYRGWFNPTHSIWGGGTVYYIYPNA</sequence>
<gene>
    <name evidence="3" type="primary">pcsB_1</name>
    <name evidence="3" type="ORF">SAMEA4412692_00254</name>
</gene>
<keyword evidence="3" id="KW-0378">Hydrolase</keyword>
<reference evidence="3 4" key="1">
    <citation type="submission" date="2017-06" db="EMBL/GenBank/DDBJ databases">
        <authorList>
            <consortium name="Pathogen Informatics"/>
        </authorList>
    </citation>
    <scope>NUCLEOTIDE SEQUENCE [LARGE SCALE GENOMIC DNA]</scope>
    <source>
        <strain evidence="3 4">NCTC13788</strain>
    </source>
</reference>
<dbReference type="InterPro" id="IPR038765">
    <property type="entry name" value="Papain-like_cys_pep_sf"/>
</dbReference>
<dbReference type="Gene3D" id="3.90.1720.10">
    <property type="entry name" value="endopeptidase domain like (from Nostoc punctiforme)"/>
    <property type="match status" value="1"/>
</dbReference>
<organism evidence="3 4">
    <name type="scientific">Streptococcus merionis</name>
    <dbReference type="NCBI Taxonomy" id="400065"/>
    <lineage>
        <taxon>Bacteria</taxon>
        <taxon>Bacillati</taxon>
        <taxon>Bacillota</taxon>
        <taxon>Bacilli</taxon>
        <taxon>Lactobacillales</taxon>
        <taxon>Streptococcaceae</taxon>
        <taxon>Streptococcus</taxon>
    </lineage>
</organism>
<dbReference type="eggNOG" id="COG3942">
    <property type="taxonomic scope" value="Bacteria"/>
</dbReference>
<dbReference type="PROSITE" id="PS50911">
    <property type="entry name" value="CHAP"/>
    <property type="match status" value="1"/>
</dbReference>
<evidence type="ECO:0000313" key="4">
    <source>
        <dbReference type="Proteomes" id="UP000215185"/>
    </source>
</evidence>
<dbReference type="PRINTS" id="PR01852">
    <property type="entry name" value="SIBAPROTEIN"/>
</dbReference>
<dbReference type="RefSeq" id="WP_018373152.1">
    <property type="nucleotide sequence ID" value="NZ_LT906439.1"/>
</dbReference>
<feature type="region of interest" description="Disordered" evidence="1">
    <location>
        <begin position="163"/>
        <end position="228"/>
    </location>
</feature>
<evidence type="ECO:0000256" key="1">
    <source>
        <dbReference type="SAM" id="MobiDB-lite"/>
    </source>
</evidence>
<feature type="compositionally biased region" description="Low complexity" evidence="1">
    <location>
        <begin position="181"/>
        <end position="228"/>
    </location>
</feature>
<name>A0A239SM34_9STRE</name>
<accession>A0A239SM34</accession>
<dbReference type="InterPro" id="IPR007921">
    <property type="entry name" value="CHAP_dom"/>
</dbReference>